<feature type="signal peptide" evidence="1">
    <location>
        <begin position="1"/>
        <end position="29"/>
    </location>
</feature>
<protein>
    <recommendedName>
        <fullName evidence="4">Fimbrial protein</fullName>
    </recommendedName>
</protein>
<dbReference type="EMBL" id="VUBA01000187">
    <property type="protein sequence ID" value="MPQ86943.1"/>
    <property type="molecule type" value="Genomic_DNA"/>
</dbReference>
<dbReference type="Proteomes" id="UP000325438">
    <property type="component" value="Unassembled WGS sequence"/>
</dbReference>
<proteinExistence type="predicted"/>
<keyword evidence="1" id="KW-0732">Signal</keyword>
<dbReference type="AlphaFoldDB" id="A0A5N7K0V9"/>
<accession>A0A5N7K0V9</accession>
<sequence length="418" mass="45341">MNLKTVKRSALAAGLTSVVWGACMAPVSADTQRINALFKPNPAEPRDNKFSNKTPQSSICVSHIPAQCKALGIFSLRFNNFSADSIRPIEANHADPRAGAYFQVPSSFRNVDVRHTQTGAEEVVQMRIAGVGGVWGLPRPPGVNAWAQPGLDWGSAWRRAPSPCVTTGHLAASTTYASFFWVVPQDAGACTRKPSVNIPSFWYRTMEYAYEMVAPNPLTMLSGQYVGSITYTVGGAGSDFDFGDVLVPTSDGLITLDLVLDVQHELKVEIPPGGNTIELVPQGGWQAWLNQGRKPTRLFRDQTFNMSTSSPFGMQMSCEYSNGTGCDLVESATGKRVPLEVAVSLPAGLTDGSGQAVKRRPLRLDGSGTTLFEPGYYVNRSPGTLHFEVTRDEVEKMLTPDVEATYRGNVTVVWDSEI</sequence>
<comment type="caution">
    <text evidence="2">The sequence shown here is derived from an EMBL/GenBank/DDBJ whole genome shotgun (WGS) entry which is preliminary data.</text>
</comment>
<gene>
    <name evidence="2" type="ORF">F0170_24970</name>
</gene>
<dbReference type="PROSITE" id="PS51257">
    <property type="entry name" value="PROKAR_LIPOPROTEIN"/>
    <property type="match status" value="1"/>
</dbReference>
<name>A0A5N7K0V9_9PSED</name>
<organism evidence="2 3">
    <name type="scientific">Pseudomonas kitaguniensis</name>
    <dbReference type="NCBI Taxonomy" id="2607908"/>
    <lineage>
        <taxon>Bacteria</taxon>
        <taxon>Pseudomonadati</taxon>
        <taxon>Pseudomonadota</taxon>
        <taxon>Gammaproteobacteria</taxon>
        <taxon>Pseudomonadales</taxon>
        <taxon>Pseudomonadaceae</taxon>
        <taxon>Pseudomonas</taxon>
    </lineage>
</organism>
<feature type="chain" id="PRO_5024988200" description="Fimbrial protein" evidence="1">
    <location>
        <begin position="30"/>
        <end position="418"/>
    </location>
</feature>
<reference evidence="2 3" key="1">
    <citation type="submission" date="2019-09" db="EMBL/GenBank/DDBJ databases">
        <title>The draft genomes of Allium pathogen Pseudomonas sp.</title>
        <authorList>
            <person name="Fujikawa T."/>
            <person name="Sawada H."/>
        </authorList>
    </citation>
    <scope>NUCLEOTIDE SEQUENCE [LARGE SCALE GENOMIC DNA]</scope>
    <source>
        <strain evidence="2 3">MAFF 730085</strain>
    </source>
</reference>
<evidence type="ECO:0000313" key="2">
    <source>
        <dbReference type="EMBL" id="MPQ86943.1"/>
    </source>
</evidence>
<evidence type="ECO:0000256" key="1">
    <source>
        <dbReference type="SAM" id="SignalP"/>
    </source>
</evidence>
<dbReference type="RefSeq" id="WP_152751489.1">
    <property type="nucleotide sequence ID" value="NZ_VUBA01000187.1"/>
</dbReference>
<evidence type="ECO:0008006" key="4">
    <source>
        <dbReference type="Google" id="ProtNLM"/>
    </source>
</evidence>
<evidence type="ECO:0000313" key="3">
    <source>
        <dbReference type="Proteomes" id="UP000325438"/>
    </source>
</evidence>